<organism evidence="1 2">
    <name type="scientific">Caulobacter phage CcrColossus</name>
    <dbReference type="NCBI Taxonomy" id="1211640"/>
    <lineage>
        <taxon>Viruses</taxon>
        <taxon>Duplodnaviria</taxon>
        <taxon>Heunggongvirae</taxon>
        <taxon>Uroviricota</taxon>
        <taxon>Caudoviricetes</taxon>
        <taxon>Jeanschmidtviridae</taxon>
        <taxon>Colossusvirus</taxon>
        <taxon>Colossusvirus colossus</taxon>
    </lineage>
</organism>
<accession>K4K6R9</accession>
<dbReference type="EMBL" id="JX100810">
    <property type="protein sequence ID" value="AFU88282.1"/>
    <property type="molecule type" value="Genomic_DNA"/>
</dbReference>
<sequence length="89" mass="9896">MKPENLKLIEGMSHSVAHNLRTHGMFYGTINADMFDRMLDAARAQGPMPVQKMPADAASVLPVLAHLVMTGEATPEQRAELLSYLRYQN</sequence>
<evidence type="ECO:0000313" key="2">
    <source>
        <dbReference type="Proteomes" id="UP000000463"/>
    </source>
</evidence>
<keyword evidence="2" id="KW-1185">Reference proteome</keyword>
<proteinExistence type="predicted"/>
<protein>
    <submittedName>
        <fullName evidence="1">Uncharacterized protein</fullName>
    </submittedName>
</protein>
<dbReference type="RefSeq" id="YP_006988646.1">
    <property type="nucleotide sequence ID" value="NC_019406.1"/>
</dbReference>
<reference evidence="1 2" key="1">
    <citation type="journal article" date="2012" name="BMC Genomics">
        <title>The Caulobacter crescentus phage phiCbK: genomics of a canonical phage.</title>
        <authorList>
            <person name="Gill J.J."/>
            <person name="Berry J.D."/>
            <person name="Russell W.K."/>
            <person name="Lessor L."/>
            <person name="Escobar Garcia D.A."/>
            <person name="Hernandez D."/>
            <person name="Kane A."/>
            <person name="Keene J."/>
            <person name="Maddox M."/>
            <person name="Martin R."/>
            <person name="Mohan S."/>
            <person name="Thorn A.M."/>
            <person name="Russell D.H."/>
            <person name="Young R."/>
        </authorList>
    </citation>
    <scope>NUCLEOTIDE SEQUENCE [LARGE SCALE GENOMIC DNA]</scope>
</reference>
<dbReference type="GeneID" id="13995340"/>
<gene>
    <name evidence="1" type="ORF">CcrColossus_gp412</name>
</gene>
<dbReference type="KEGG" id="vg:13995340"/>
<name>K4K6R9_9CAUD</name>
<dbReference type="Proteomes" id="UP000000463">
    <property type="component" value="Segment"/>
</dbReference>
<evidence type="ECO:0000313" key="1">
    <source>
        <dbReference type="EMBL" id="AFU88282.1"/>
    </source>
</evidence>